<feature type="compositionally biased region" description="Low complexity" evidence="1">
    <location>
        <begin position="88"/>
        <end position="101"/>
    </location>
</feature>
<keyword evidence="3" id="KW-1185">Reference proteome</keyword>
<protein>
    <submittedName>
        <fullName evidence="2">Uncharacterized protein</fullName>
    </submittedName>
</protein>
<feature type="compositionally biased region" description="Gly residues" evidence="1">
    <location>
        <begin position="102"/>
        <end position="114"/>
    </location>
</feature>
<feature type="compositionally biased region" description="Basic and acidic residues" evidence="1">
    <location>
        <begin position="69"/>
        <end position="83"/>
    </location>
</feature>
<name>A0A401TNQ2_CHIPU</name>
<feature type="compositionally biased region" description="Basic and acidic residues" evidence="1">
    <location>
        <begin position="41"/>
        <end position="51"/>
    </location>
</feature>
<proteinExistence type="predicted"/>
<feature type="region of interest" description="Disordered" evidence="1">
    <location>
        <begin position="1"/>
        <end position="202"/>
    </location>
</feature>
<reference evidence="2 3" key="1">
    <citation type="journal article" date="2018" name="Nat. Ecol. Evol.">
        <title>Shark genomes provide insights into elasmobranch evolution and the origin of vertebrates.</title>
        <authorList>
            <person name="Hara Y"/>
            <person name="Yamaguchi K"/>
            <person name="Onimaru K"/>
            <person name="Kadota M"/>
            <person name="Koyanagi M"/>
            <person name="Keeley SD"/>
            <person name="Tatsumi K"/>
            <person name="Tanaka K"/>
            <person name="Motone F"/>
            <person name="Kageyama Y"/>
            <person name="Nozu R"/>
            <person name="Adachi N"/>
            <person name="Nishimura O"/>
            <person name="Nakagawa R"/>
            <person name="Tanegashima C"/>
            <person name="Kiyatake I"/>
            <person name="Matsumoto R"/>
            <person name="Murakumo K"/>
            <person name="Nishida K"/>
            <person name="Terakita A"/>
            <person name="Kuratani S"/>
            <person name="Sato K"/>
            <person name="Hyodo S Kuraku.S."/>
        </authorList>
    </citation>
    <scope>NUCLEOTIDE SEQUENCE [LARGE SCALE GENOMIC DNA]</scope>
</reference>
<feature type="compositionally biased region" description="Basic and acidic residues" evidence="1">
    <location>
        <begin position="134"/>
        <end position="153"/>
    </location>
</feature>
<evidence type="ECO:0000313" key="2">
    <source>
        <dbReference type="EMBL" id="GCC44264.1"/>
    </source>
</evidence>
<feature type="compositionally biased region" description="Gly residues" evidence="1">
    <location>
        <begin position="12"/>
        <end position="24"/>
    </location>
</feature>
<feature type="non-terminal residue" evidence="2">
    <location>
        <position position="1"/>
    </location>
</feature>
<comment type="caution">
    <text evidence="2">The sequence shown here is derived from an EMBL/GenBank/DDBJ whole genome shotgun (WGS) entry which is preliminary data.</text>
</comment>
<feature type="compositionally biased region" description="Gly residues" evidence="1">
    <location>
        <begin position="154"/>
        <end position="169"/>
    </location>
</feature>
<evidence type="ECO:0000256" key="1">
    <source>
        <dbReference type="SAM" id="MobiDB-lite"/>
    </source>
</evidence>
<sequence>LRDGALQESEGGPSGRSGSDGGQSHGALGRSRGGGELLELDDLHLEGRGLGDGDPGLLLGPSCLQGRGAGRDSLQRGRGHGLEGGRGLEAQLGRGQLELQELGGGRGQAQGLGWGWAASDHPGGRGQNGQHPLGGDDREGADRDGSRAGHEDPGGGGTGGAGGGAGAGGRRSAPCRRGGGRGDEQSWGQAGQGQGLLDGLDGIGLRDLQNRLGKEKKTQTGGRGS</sequence>
<evidence type="ECO:0000313" key="3">
    <source>
        <dbReference type="Proteomes" id="UP000287033"/>
    </source>
</evidence>
<organism evidence="2 3">
    <name type="scientific">Chiloscyllium punctatum</name>
    <name type="common">Brownbanded bambooshark</name>
    <name type="synonym">Hemiscyllium punctatum</name>
    <dbReference type="NCBI Taxonomy" id="137246"/>
    <lineage>
        <taxon>Eukaryota</taxon>
        <taxon>Metazoa</taxon>
        <taxon>Chordata</taxon>
        <taxon>Craniata</taxon>
        <taxon>Vertebrata</taxon>
        <taxon>Chondrichthyes</taxon>
        <taxon>Elasmobranchii</taxon>
        <taxon>Galeomorphii</taxon>
        <taxon>Galeoidea</taxon>
        <taxon>Orectolobiformes</taxon>
        <taxon>Hemiscylliidae</taxon>
        <taxon>Chiloscyllium</taxon>
    </lineage>
</organism>
<dbReference type="AlphaFoldDB" id="A0A401TNQ2"/>
<gene>
    <name evidence="2" type="ORF">chiPu_0028073</name>
</gene>
<dbReference type="Proteomes" id="UP000287033">
    <property type="component" value="Unassembled WGS sequence"/>
</dbReference>
<accession>A0A401TNQ2</accession>
<dbReference type="EMBL" id="BEZZ01122284">
    <property type="protein sequence ID" value="GCC44264.1"/>
    <property type="molecule type" value="Genomic_DNA"/>
</dbReference>